<name>A0A934R241_9BACT</name>
<dbReference type="Proteomes" id="UP000600139">
    <property type="component" value="Unassembled WGS sequence"/>
</dbReference>
<reference evidence="1" key="1">
    <citation type="submission" date="2021-01" db="EMBL/GenBank/DDBJ databases">
        <title>Modified the classification status of verrucomicrobia.</title>
        <authorList>
            <person name="Feng X."/>
        </authorList>
    </citation>
    <scope>NUCLEOTIDE SEQUENCE</scope>
    <source>
        <strain evidence="1">JCM 18052</strain>
    </source>
</reference>
<evidence type="ECO:0000313" key="1">
    <source>
        <dbReference type="EMBL" id="MBK1815561.1"/>
    </source>
</evidence>
<protein>
    <submittedName>
        <fullName evidence="1">Uncharacterized protein</fullName>
    </submittedName>
</protein>
<sequence>MTVIESIVRDLNGMPMRKQVEVARYVHRLSETVEREREQVLKETYGYLSDEDAEIFEQALETSRRIETCG</sequence>
<dbReference type="RefSeq" id="WP_200350524.1">
    <property type="nucleotide sequence ID" value="NZ_BAABHZ010000008.1"/>
</dbReference>
<evidence type="ECO:0000313" key="2">
    <source>
        <dbReference type="Proteomes" id="UP000600139"/>
    </source>
</evidence>
<dbReference type="AlphaFoldDB" id="A0A934R241"/>
<organism evidence="1 2">
    <name type="scientific">Luteolibacter yonseiensis</name>
    <dbReference type="NCBI Taxonomy" id="1144680"/>
    <lineage>
        <taxon>Bacteria</taxon>
        <taxon>Pseudomonadati</taxon>
        <taxon>Verrucomicrobiota</taxon>
        <taxon>Verrucomicrobiia</taxon>
        <taxon>Verrucomicrobiales</taxon>
        <taxon>Verrucomicrobiaceae</taxon>
        <taxon>Luteolibacter</taxon>
    </lineage>
</organism>
<accession>A0A934R241</accession>
<gene>
    <name evidence="1" type="ORF">JIN84_08040</name>
</gene>
<keyword evidence="2" id="KW-1185">Reference proteome</keyword>
<comment type="caution">
    <text evidence="1">The sequence shown here is derived from an EMBL/GenBank/DDBJ whole genome shotgun (WGS) entry which is preliminary data.</text>
</comment>
<dbReference type="EMBL" id="JAENIK010000009">
    <property type="protein sequence ID" value="MBK1815561.1"/>
    <property type="molecule type" value="Genomic_DNA"/>
</dbReference>
<proteinExistence type="predicted"/>